<accession>A0ABU2DSK4</accession>
<keyword evidence="1" id="KW-1133">Transmembrane helix</keyword>
<dbReference type="Proteomes" id="UP001251870">
    <property type="component" value="Unassembled WGS sequence"/>
</dbReference>
<protein>
    <submittedName>
        <fullName evidence="3">Acyltransferase family protein</fullName>
    </submittedName>
</protein>
<keyword evidence="4" id="KW-1185">Reference proteome</keyword>
<dbReference type="EMBL" id="JAVKGR010000007">
    <property type="protein sequence ID" value="MDR8019361.1"/>
    <property type="molecule type" value="Genomic_DNA"/>
</dbReference>
<feature type="transmembrane region" description="Helical" evidence="1">
    <location>
        <begin position="195"/>
        <end position="213"/>
    </location>
</feature>
<feature type="transmembrane region" description="Helical" evidence="1">
    <location>
        <begin position="264"/>
        <end position="283"/>
    </location>
</feature>
<dbReference type="Pfam" id="PF01757">
    <property type="entry name" value="Acyl_transf_3"/>
    <property type="match status" value="1"/>
</dbReference>
<evidence type="ECO:0000256" key="1">
    <source>
        <dbReference type="SAM" id="Phobius"/>
    </source>
</evidence>
<feature type="transmembrane region" description="Helical" evidence="1">
    <location>
        <begin position="12"/>
        <end position="29"/>
    </location>
</feature>
<feature type="transmembrane region" description="Helical" evidence="1">
    <location>
        <begin position="161"/>
        <end position="183"/>
    </location>
</feature>
<keyword evidence="1" id="KW-0812">Transmembrane</keyword>
<feature type="domain" description="Acyltransferase 3" evidence="2">
    <location>
        <begin position="10"/>
        <end position="300"/>
    </location>
</feature>
<dbReference type="RefSeq" id="WP_310548350.1">
    <property type="nucleotide sequence ID" value="NZ_JAVKGR010000007.1"/>
</dbReference>
<dbReference type="InterPro" id="IPR052734">
    <property type="entry name" value="Nod_factor_acetyltransferase"/>
</dbReference>
<dbReference type="InterPro" id="IPR002656">
    <property type="entry name" value="Acyl_transf_3_dom"/>
</dbReference>
<evidence type="ECO:0000313" key="3">
    <source>
        <dbReference type="EMBL" id="MDR8019361.1"/>
    </source>
</evidence>
<gene>
    <name evidence="3" type="ORF">RIL96_07250</name>
</gene>
<name>A0ABU2DSK4_9MICC</name>
<organism evidence="3 4">
    <name type="scientific">Nesterenkonia aerolata</name>
    <dbReference type="NCBI Taxonomy" id="3074079"/>
    <lineage>
        <taxon>Bacteria</taxon>
        <taxon>Bacillati</taxon>
        <taxon>Actinomycetota</taxon>
        <taxon>Actinomycetes</taxon>
        <taxon>Micrococcales</taxon>
        <taxon>Micrococcaceae</taxon>
        <taxon>Nesterenkonia</taxon>
    </lineage>
</organism>
<evidence type="ECO:0000259" key="2">
    <source>
        <dbReference type="Pfam" id="PF01757"/>
    </source>
</evidence>
<keyword evidence="3" id="KW-0808">Transferase</keyword>
<sequence length="328" mass="35335">MTQGARVRNIGVDLLRILSVVAVVLGHAYPQMPGEEYVQIWRMPLFFFLSGWFFAGSRGFVGELQVRWHTLAVPYLSWLLLLSLVVLAVSPTPAAFDDGVILGALHGGAMTDMPYLAFWFISVMFFAAMLLRVLVALPWWVGVLVAVGGLTLAELPDSQMAYTFLGLGLVPACTAYMLAGWWFRRLHHLVPAPAVLGPAAVVMGIAAVALGVAPMNMKWSGFGTYLLSPAVAVLICCGLVLIFSSAVDTLLRRSSPAVRVVSELVLTGTLVVFLHPLVLWAASGLGVPHPLLSMTFALAVCWPLGAWVNRTWASPYLTGLPRPLPTAG</sequence>
<dbReference type="PANTHER" id="PTHR37312">
    <property type="entry name" value="MEMBRANE-BOUND ACYLTRANSFERASE YKRP-RELATED"/>
    <property type="match status" value="1"/>
</dbReference>
<keyword evidence="3" id="KW-0012">Acyltransferase</keyword>
<comment type="caution">
    <text evidence="3">The sequence shown here is derived from an EMBL/GenBank/DDBJ whole genome shotgun (WGS) entry which is preliminary data.</text>
</comment>
<dbReference type="GO" id="GO:0016746">
    <property type="term" value="F:acyltransferase activity"/>
    <property type="evidence" value="ECO:0007669"/>
    <property type="project" value="UniProtKB-KW"/>
</dbReference>
<feature type="transmembrane region" description="Helical" evidence="1">
    <location>
        <begin position="225"/>
        <end position="243"/>
    </location>
</feature>
<feature type="transmembrane region" description="Helical" evidence="1">
    <location>
        <begin position="137"/>
        <end position="155"/>
    </location>
</feature>
<keyword evidence="1" id="KW-0472">Membrane</keyword>
<dbReference type="PANTHER" id="PTHR37312:SF1">
    <property type="entry name" value="MEMBRANE-BOUND ACYLTRANSFERASE YKRP-RELATED"/>
    <property type="match status" value="1"/>
</dbReference>
<feature type="transmembrane region" description="Helical" evidence="1">
    <location>
        <begin position="41"/>
        <end position="61"/>
    </location>
</feature>
<proteinExistence type="predicted"/>
<feature type="transmembrane region" description="Helical" evidence="1">
    <location>
        <begin position="73"/>
        <end position="93"/>
    </location>
</feature>
<feature type="transmembrane region" description="Helical" evidence="1">
    <location>
        <begin position="289"/>
        <end position="308"/>
    </location>
</feature>
<reference evidence="3 4" key="1">
    <citation type="submission" date="2023-09" db="EMBL/GenBank/DDBJ databases">
        <title>Description of three actinobacteria isolated from air of manufacturing shop in a pharmaceutical factory.</title>
        <authorList>
            <person name="Zhang D.-F."/>
        </authorList>
    </citation>
    <scope>NUCLEOTIDE SEQUENCE [LARGE SCALE GENOMIC DNA]</scope>
    <source>
        <strain evidence="3 4">LY-0111</strain>
    </source>
</reference>
<evidence type="ECO:0000313" key="4">
    <source>
        <dbReference type="Proteomes" id="UP001251870"/>
    </source>
</evidence>